<dbReference type="Proteomes" id="UP000069205">
    <property type="component" value="Chromosome"/>
</dbReference>
<sequence>MGLKDVVKPASGERQAQARFGTAKRAAAFCANQQLDHLNEAMRRFIARQEMVSIATADAAGRCDCSFRAGEPGFVQVLNSKTLAYPEYRGNGVLASVGNILENPHIGMIFLDYCDTTLGLHVNGRARVLEPQELLALPDLPAALMQAARATGGRRPEAWVLVDVEEAYIHCSKHVPLMKRLDKRIEWGTDDEAAKGGDFFGVKATRKPG</sequence>
<dbReference type="Gene3D" id="2.30.110.10">
    <property type="entry name" value="Electron Transport, Fmn-binding Protein, Chain A"/>
    <property type="match status" value="1"/>
</dbReference>
<dbReference type="PATRIC" id="fig|42253.5.peg.1467"/>
<dbReference type="OrthoDB" id="9796486at2"/>
<proteinExistence type="predicted"/>
<dbReference type="PANTHER" id="PTHR42815:SF2">
    <property type="entry name" value="FAD-BINDING, PUTATIVE (AFU_ORTHOLOGUE AFUA_6G07600)-RELATED"/>
    <property type="match status" value="1"/>
</dbReference>
<evidence type="ECO:0000259" key="1">
    <source>
        <dbReference type="Pfam" id="PF01243"/>
    </source>
</evidence>
<dbReference type="SUPFAM" id="SSF50475">
    <property type="entry name" value="FMN-binding split barrel"/>
    <property type="match status" value="1"/>
</dbReference>
<gene>
    <name evidence="2" type="ORF">NITMOv2_1496</name>
</gene>
<dbReference type="InterPro" id="IPR011576">
    <property type="entry name" value="Pyridox_Oxase_N"/>
</dbReference>
<dbReference type="PANTHER" id="PTHR42815">
    <property type="entry name" value="FAD-BINDING, PUTATIVE (AFU_ORTHOLOGUE AFUA_6G07600)-RELATED"/>
    <property type="match status" value="1"/>
</dbReference>
<dbReference type="Pfam" id="PF01243">
    <property type="entry name" value="PNPOx_N"/>
    <property type="match status" value="1"/>
</dbReference>
<dbReference type="InterPro" id="IPR012349">
    <property type="entry name" value="Split_barrel_FMN-bd"/>
</dbReference>
<dbReference type="RefSeq" id="WP_053379161.1">
    <property type="nucleotide sequence ID" value="NZ_CP011801.1"/>
</dbReference>
<organism evidence="2 3">
    <name type="scientific">Nitrospira moscoviensis</name>
    <dbReference type="NCBI Taxonomy" id="42253"/>
    <lineage>
        <taxon>Bacteria</taxon>
        <taxon>Pseudomonadati</taxon>
        <taxon>Nitrospirota</taxon>
        <taxon>Nitrospiria</taxon>
        <taxon>Nitrospirales</taxon>
        <taxon>Nitrospiraceae</taxon>
        <taxon>Nitrospira</taxon>
    </lineage>
</organism>
<evidence type="ECO:0000313" key="3">
    <source>
        <dbReference type="Proteomes" id="UP000069205"/>
    </source>
</evidence>
<keyword evidence="3" id="KW-1185">Reference proteome</keyword>
<feature type="domain" description="Pyridoxamine 5'-phosphate oxidase N-terminal" evidence="1">
    <location>
        <begin position="38"/>
        <end position="171"/>
    </location>
</feature>
<protein>
    <recommendedName>
        <fullName evidence="1">Pyridoxamine 5'-phosphate oxidase N-terminal domain-containing protein</fullName>
    </recommendedName>
</protein>
<dbReference type="EMBL" id="CP011801">
    <property type="protein sequence ID" value="ALA57922.1"/>
    <property type="molecule type" value="Genomic_DNA"/>
</dbReference>
<dbReference type="STRING" id="42253.NITMOv2_1496"/>
<accession>A0A0K2GBG9</accession>
<evidence type="ECO:0000313" key="2">
    <source>
        <dbReference type="EMBL" id="ALA57922.1"/>
    </source>
</evidence>
<name>A0A0K2GBG9_NITMO</name>
<reference evidence="2 3" key="1">
    <citation type="journal article" date="2015" name="Proc. Natl. Acad. Sci. U.S.A.">
        <title>Expanded metabolic versatility of ubiquitous nitrite-oxidizing bacteria from the genus Nitrospira.</title>
        <authorList>
            <person name="Koch H."/>
            <person name="Lucker S."/>
            <person name="Albertsen M."/>
            <person name="Kitzinger K."/>
            <person name="Herbold C."/>
            <person name="Spieck E."/>
            <person name="Nielsen P.H."/>
            <person name="Wagner M."/>
            <person name="Daims H."/>
        </authorList>
    </citation>
    <scope>NUCLEOTIDE SEQUENCE [LARGE SCALE GENOMIC DNA]</scope>
    <source>
        <strain evidence="2 3">NSP M-1</strain>
    </source>
</reference>
<dbReference type="KEGG" id="nmv:NITMOv2_1496"/>
<dbReference type="AlphaFoldDB" id="A0A0K2GBG9"/>